<dbReference type="InterPro" id="IPR000073">
    <property type="entry name" value="AB_hydrolase_1"/>
</dbReference>
<evidence type="ECO:0000256" key="1">
    <source>
        <dbReference type="ARBA" id="ARBA00022801"/>
    </source>
</evidence>
<dbReference type="EC" id="3.1.1.24" evidence="4"/>
<dbReference type="InterPro" id="IPR020084">
    <property type="entry name" value="NUDIX_hydrolase_CS"/>
</dbReference>
<dbReference type="GO" id="GO:0016020">
    <property type="term" value="C:membrane"/>
    <property type="evidence" value="ECO:0007669"/>
    <property type="project" value="TreeGrafter"/>
</dbReference>
<dbReference type="GO" id="GO:0010945">
    <property type="term" value="F:coenzyme A diphosphatase activity"/>
    <property type="evidence" value="ECO:0007669"/>
    <property type="project" value="InterPro"/>
</dbReference>
<dbReference type="Gene3D" id="3.40.50.1820">
    <property type="entry name" value="alpha/beta hydrolase"/>
    <property type="match status" value="1"/>
</dbReference>
<feature type="domain" description="Nudix hydrolase" evidence="3">
    <location>
        <begin position="305"/>
        <end position="438"/>
    </location>
</feature>
<dbReference type="InterPro" id="IPR050266">
    <property type="entry name" value="AB_hydrolase_sf"/>
</dbReference>
<dbReference type="PROSITE" id="PS51462">
    <property type="entry name" value="NUDIX"/>
    <property type="match status" value="1"/>
</dbReference>
<dbReference type="InterPro" id="IPR015797">
    <property type="entry name" value="NUDIX_hydrolase-like_dom_sf"/>
</dbReference>
<accession>A0A6N3ADS0</accession>
<evidence type="ECO:0000259" key="3">
    <source>
        <dbReference type="PROSITE" id="PS51462"/>
    </source>
</evidence>
<dbReference type="InterPro" id="IPR045121">
    <property type="entry name" value="CoAse"/>
</dbReference>
<dbReference type="SUPFAM" id="SSF55811">
    <property type="entry name" value="Nudix"/>
    <property type="match status" value="1"/>
</dbReference>
<dbReference type="PROSITE" id="PS00893">
    <property type="entry name" value="NUDIX_BOX"/>
    <property type="match status" value="1"/>
</dbReference>
<feature type="region of interest" description="Disordered" evidence="2">
    <location>
        <begin position="155"/>
        <end position="192"/>
    </location>
</feature>
<dbReference type="PRINTS" id="PR00412">
    <property type="entry name" value="EPOXHYDRLASE"/>
</dbReference>
<dbReference type="SUPFAM" id="SSF53474">
    <property type="entry name" value="alpha/beta-Hydrolases"/>
    <property type="match status" value="1"/>
</dbReference>
<dbReference type="PRINTS" id="PR00111">
    <property type="entry name" value="ABHYDROLASE"/>
</dbReference>
<reference evidence="4" key="1">
    <citation type="submission" date="2019-11" db="EMBL/GenBank/DDBJ databases">
        <authorList>
            <person name="Feng L."/>
        </authorList>
    </citation>
    <scope>NUCLEOTIDE SEQUENCE</scope>
    <source>
        <strain evidence="4">CsymbiosumLFYP84</strain>
    </source>
</reference>
<dbReference type="InterPro" id="IPR029058">
    <property type="entry name" value="AB_hydrolase_fold"/>
</dbReference>
<dbReference type="Pfam" id="PF00293">
    <property type="entry name" value="NUDIX"/>
    <property type="match status" value="1"/>
</dbReference>
<name>A0A6N3ADS0_CLOSY</name>
<protein>
    <submittedName>
        <fullName evidence="4">3-oxoadipate enol-lactonase 2</fullName>
        <ecNumber evidence="4">3.1.1.24</ecNumber>
    </submittedName>
</protein>
<dbReference type="RefSeq" id="WP_156684384.1">
    <property type="nucleotide sequence ID" value="NZ_CACRUA010000007.1"/>
</dbReference>
<dbReference type="CDD" id="cd03426">
    <property type="entry name" value="NUDIX_CoAse_Nudt7"/>
    <property type="match status" value="1"/>
</dbReference>
<dbReference type="AlphaFoldDB" id="A0A6N3ADS0"/>
<dbReference type="Pfam" id="PF00561">
    <property type="entry name" value="Abhydrolase_1"/>
    <property type="match status" value="1"/>
</dbReference>
<dbReference type="InterPro" id="IPR000639">
    <property type="entry name" value="Epox_hydrolase-like"/>
</dbReference>
<dbReference type="EMBL" id="CACRUA010000007">
    <property type="protein sequence ID" value="VYT86392.1"/>
    <property type="molecule type" value="Genomic_DNA"/>
</dbReference>
<dbReference type="PANTHER" id="PTHR43798">
    <property type="entry name" value="MONOACYLGLYCEROL LIPASE"/>
    <property type="match status" value="1"/>
</dbReference>
<evidence type="ECO:0000313" key="4">
    <source>
        <dbReference type="EMBL" id="VYT86392.1"/>
    </source>
</evidence>
<dbReference type="Gene3D" id="3.90.79.10">
    <property type="entry name" value="Nucleoside Triphosphate Pyrophosphohydrolase"/>
    <property type="match status" value="1"/>
</dbReference>
<evidence type="ECO:0000256" key="2">
    <source>
        <dbReference type="SAM" id="MobiDB-lite"/>
    </source>
</evidence>
<dbReference type="PANTHER" id="PTHR43798:SF31">
    <property type="entry name" value="AB HYDROLASE SUPERFAMILY PROTEIN YCLE"/>
    <property type="match status" value="1"/>
</dbReference>
<proteinExistence type="predicted"/>
<sequence length="489" mass="55545">MKLYYRECGKGQPMILLHGNGEDSTYFENQIRFFSKKYRVIAIDTRGHGKSPRGTRPFTVEQFAKDLKGFLDEKRLRHIILLGFSDGGNVALTFSLRYPEYVDRLILNGANLNPLGVKAATQIPITVGYGFCLACKAASQFGRMLTEIAAVPSGRKKKRKTVKRKDTPGQIAGAVPLQRQPSPERQSCKKEQYKGSLEQKTELLGLMVKGPWIEPEELKRLKMPVLVIAGTKDMIRNGHTRRIYYGLPDSRLRLIAGNHFIASEKSFEFNRAVAAFLHATEGSRVKTMKRLWADRHPGRLDQEMGFDSAVLVPLLEKDGEYHLLFEVRAGVLKCQPGEVCFPGGAVEKGETRKEAAVRETMEELGVYKSQIDLVAPLDILITPANLGVYPFLAELKGYKGTFSGDEVDHVFTVPLKWFLEREPECYDTDVQTIPGKDFPFDLIPGGEDYHWRRGRYKVMFYRYGENVIWGMTAKILHSFVEMYREDFRA</sequence>
<keyword evidence="1 4" id="KW-0378">Hydrolase</keyword>
<dbReference type="GO" id="GO:0047570">
    <property type="term" value="F:3-oxoadipate enol-lactonase activity"/>
    <property type="evidence" value="ECO:0007669"/>
    <property type="project" value="UniProtKB-EC"/>
</dbReference>
<organism evidence="4">
    <name type="scientific">Clostridium symbiosum</name>
    <name type="common">Bacteroides symbiosus</name>
    <dbReference type="NCBI Taxonomy" id="1512"/>
    <lineage>
        <taxon>Bacteria</taxon>
        <taxon>Bacillati</taxon>
        <taxon>Bacillota</taxon>
        <taxon>Clostridia</taxon>
        <taxon>Lachnospirales</taxon>
        <taxon>Lachnospiraceae</taxon>
        <taxon>Otoolea</taxon>
    </lineage>
</organism>
<dbReference type="InterPro" id="IPR000086">
    <property type="entry name" value="NUDIX_hydrolase_dom"/>
</dbReference>
<gene>
    <name evidence="4" type="primary">catD</name>
    <name evidence="4" type="ORF">CSLFYP84_00771</name>
</gene>